<proteinExistence type="predicted"/>
<evidence type="ECO:0000313" key="1">
    <source>
        <dbReference type="EMBL" id="KAF3855518.1"/>
    </source>
</evidence>
<protein>
    <submittedName>
        <fullName evidence="1">Uncharacterized protein</fullName>
    </submittedName>
</protein>
<keyword evidence="2" id="KW-1185">Reference proteome</keyword>
<dbReference type="OrthoDB" id="6144063at2759"/>
<dbReference type="EMBL" id="JAAKFY010000006">
    <property type="protein sequence ID" value="KAF3855518.1"/>
    <property type="molecule type" value="Genomic_DNA"/>
</dbReference>
<accession>A0A7J5Z5D1</accession>
<reference evidence="1 2" key="1">
    <citation type="submission" date="2020-03" db="EMBL/GenBank/DDBJ databases">
        <title>Dissostichus mawsoni Genome sequencing and assembly.</title>
        <authorList>
            <person name="Park H."/>
        </authorList>
    </citation>
    <scope>NUCLEOTIDE SEQUENCE [LARGE SCALE GENOMIC DNA]</scope>
    <source>
        <strain evidence="1">DM0001</strain>
        <tissue evidence="1">Muscle</tissue>
    </source>
</reference>
<sequence length="86" mass="9696">MNSQSYGPLPETEARELLLVIFWLLVGHKYPSLSESAINLAVSSLAYVKNKTRPRLSVEQELRVALSTIPPRIKRLCSQKQAHVSH</sequence>
<dbReference type="AlphaFoldDB" id="A0A7J5Z5D1"/>
<gene>
    <name evidence="1" type="ORF">F7725_016241</name>
</gene>
<comment type="caution">
    <text evidence="1">The sequence shown here is derived from an EMBL/GenBank/DDBJ whole genome shotgun (WGS) entry which is preliminary data.</text>
</comment>
<dbReference type="Proteomes" id="UP000518266">
    <property type="component" value="Unassembled WGS sequence"/>
</dbReference>
<evidence type="ECO:0000313" key="2">
    <source>
        <dbReference type="Proteomes" id="UP000518266"/>
    </source>
</evidence>
<name>A0A7J5Z5D1_DISMA</name>
<organism evidence="1 2">
    <name type="scientific">Dissostichus mawsoni</name>
    <name type="common">Antarctic cod</name>
    <dbReference type="NCBI Taxonomy" id="36200"/>
    <lineage>
        <taxon>Eukaryota</taxon>
        <taxon>Metazoa</taxon>
        <taxon>Chordata</taxon>
        <taxon>Craniata</taxon>
        <taxon>Vertebrata</taxon>
        <taxon>Euteleostomi</taxon>
        <taxon>Actinopterygii</taxon>
        <taxon>Neopterygii</taxon>
        <taxon>Teleostei</taxon>
        <taxon>Neoteleostei</taxon>
        <taxon>Acanthomorphata</taxon>
        <taxon>Eupercaria</taxon>
        <taxon>Perciformes</taxon>
        <taxon>Notothenioidei</taxon>
        <taxon>Nototheniidae</taxon>
        <taxon>Dissostichus</taxon>
    </lineage>
</organism>